<evidence type="ECO:0000313" key="3">
    <source>
        <dbReference type="Proteomes" id="UP001308179"/>
    </source>
</evidence>
<evidence type="ECO:0000256" key="1">
    <source>
        <dbReference type="SAM" id="MobiDB-lite"/>
    </source>
</evidence>
<dbReference type="InterPro" id="IPR036249">
    <property type="entry name" value="Thioredoxin-like_sf"/>
</dbReference>
<reference evidence="2 3" key="1">
    <citation type="submission" date="2023-08" db="EMBL/GenBank/DDBJ databases">
        <title>Black Yeasts Isolated from many extreme environments.</title>
        <authorList>
            <person name="Coleine C."/>
            <person name="Stajich J.E."/>
            <person name="Selbmann L."/>
        </authorList>
    </citation>
    <scope>NUCLEOTIDE SEQUENCE [LARGE SCALE GENOMIC DNA]</scope>
    <source>
        <strain evidence="2 3">CCFEE 5386</strain>
    </source>
</reference>
<dbReference type="Gene3D" id="3.40.30.10">
    <property type="entry name" value="Glutaredoxin"/>
    <property type="match status" value="1"/>
</dbReference>
<sequence>MTTTTGGHAAPNWSGIPEPEDDGACQHLQGTQFPSLSLPSTSGKPVDISTLPGLTILFIYPRTGAPGENIPADTQDTKYQLELKERIHLPYELLSDEKLELARAAKLPTHEWKGKTLIKRMAMAVESGKIVKVWYPVFPPDQSAAQVLEWLKEERK</sequence>
<protein>
    <recommendedName>
        <fullName evidence="4">Redoxin domain-containing protein</fullName>
    </recommendedName>
</protein>
<evidence type="ECO:0008006" key="4">
    <source>
        <dbReference type="Google" id="ProtNLM"/>
    </source>
</evidence>
<proteinExistence type="predicted"/>
<keyword evidence="3" id="KW-1185">Reference proteome</keyword>
<organism evidence="2 3">
    <name type="scientific">Rachicladosporium monterosium</name>
    <dbReference type="NCBI Taxonomy" id="1507873"/>
    <lineage>
        <taxon>Eukaryota</taxon>
        <taxon>Fungi</taxon>
        <taxon>Dikarya</taxon>
        <taxon>Ascomycota</taxon>
        <taxon>Pezizomycotina</taxon>
        <taxon>Dothideomycetes</taxon>
        <taxon>Dothideomycetidae</taxon>
        <taxon>Cladosporiales</taxon>
        <taxon>Cladosporiaceae</taxon>
        <taxon>Rachicladosporium</taxon>
    </lineage>
</organism>
<feature type="region of interest" description="Disordered" evidence="1">
    <location>
        <begin position="1"/>
        <end position="44"/>
    </location>
</feature>
<evidence type="ECO:0000313" key="2">
    <source>
        <dbReference type="EMBL" id="KAK5141948.1"/>
    </source>
</evidence>
<dbReference type="EMBL" id="JAVRRR010000501">
    <property type="protein sequence ID" value="KAK5141948.1"/>
    <property type="molecule type" value="Genomic_DNA"/>
</dbReference>
<comment type="caution">
    <text evidence="2">The sequence shown here is derived from an EMBL/GenBank/DDBJ whole genome shotgun (WGS) entry which is preliminary data.</text>
</comment>
<gene>
    <name evidence="2" type="ORF">LTR32_005605</name>
</gene>
<feature type="compositionally biased region" description="Polar residues" evidence="1">
    <location>
        <begin position="28"/>
        <end position="43"/>
    </location>
</feature>
<accession>A0ABR0L194</accession>
<name>A0ABR0L194_9PEZI</name>
<dbReference type="Proteomes" id="UP001308179">
    <property type="component" value="Unassembled WGS sequence"/>
</dbReference>
<dbReference type="SUPFAM" id="SSF52833">
    <property type="entry name" value="Thioredoxin-like"/>
    <property type="match status" value="1"/>
</dbReference>